<dbReference type="Pfam" id="PF06429">
    <property type="entry name" value="Flg_bbr_C"/>
    <property type="match status" value="1"/>
</dbReference>
<dbReference type="InterPro" id="IPR019776">
    <property type="entry name" value="Flagellar_basal_body_rod_CS"/>
</dbReference>
<dbReference type="EMBL" id="RBII01000001">
    <property type="protein sequence ID" value="RKQ72142.1"/>
    <property type="molecule type" value="Genomic_DNA"/>
</dbReference>
<evidence type="ECO:0000259" key="5">
    <source>
        <dbReference type="Pfam" id="PF06429"/>
    </source>
</evidence>
<dbReference type="Pfam" id="PF00460">
    <property type="entry name" value="Flg_bb_rod"/>
    <property type="match status" value="1"/>
</dbReference>
<keyword evidence="7" id="KW-1185">Reference proteome</keyword>
<dbReference type="InterPro" id="IPR001444">
    <property type="entry name" value="Flag_bb_rod_N"/>
</dbReference>
<sequence>MDNSISKSITAAAAGMNVQSFRLRVASENLSNVDTHGYQRKMMTFAQEMDQINNVNRVAVDQVMLDQSAGEQIYDPSHPLADASGFVVSSNVDMMIELADAREAGRSYEANLSTFRQATQMYRSLIDLLRD</sequence>
<protein>
    <submittedName>
        <fullName evidence="6">Flagellar basal-body rod protein FlgC</fullName>
    </submittedName>
</protein>
<dbReference type="FunCoup" id="A0A420WMJ9">
    <property type="interactions" value="85"/>
</dbReference>
<dbReference type="Proteomes" id="UP000282211">
    <property type="component" value="Unassembled WGS sequence"/>
</dbReference>
<keyword evidence="3" id="KW-0975">Bacterial flagellum</keyword>
<dbReference type="PROSITE" id="PS00588">
    <property type="entry name" value="FLAGELLA_BB_ROD"/>
    <property type="match status" value="1"/>
</dbReference>
<keyword evidence="6" id="KW-0966">Cell projection</keyword>
<dbReference type="InParanoid" id="A0A420WMJ9"/>
<dbReference type="RefSeq" id="WP_121100091.1">
    <property type="nucleotide sequence ID" value="NZ_RBII01000001.1"/>
</dbReference>
<feature type="domain" description="Flagellar basal body rod protein N-terminal" evidence="4">
    <location>
        <begin position="11"/>
        <end position="39"/>
    </location>
</feature>
<dbReference type="AlphaFoldDB" id="A0A420WMJ9"/>
<evidence type="ECO:0000313" key="7">
    <source>
        <dbReference type="Proteomes" id="UP000282211"/>
    </source>
</evidence>
<evidence type="ECO:0000256" key="1">
    <source>
        <dbReference type="ARBA" id="ARBA00004117"/>
    </source>
</evidence>
<keyword evidence="6" id="KW-0969">Cilium</keyword>
<evidence type="ECO:0000256" key="2">
    <source>
        <dbReference type="ARBA" id="ARBA00009677"/>
    </source>
</evidence>
<evidence type="ECO:0000256" key="3">
    <source>
        <dbReference type="ARBA" id="ARBA00023143"/>
    </source>
</evidence>
<comment type="caution">
    <text evidence="6">The sequence shown here is derived from an EMBL/GenBank/DDBJ whole genome shotgun (WGS) entry which is preliminary data.</text>
</comment>
<dbReference type="OrthoDB" id="9813951at2"/>
<evidence type="ECO:0000259" key="4">
    <source>
        <dbReference type="Pfam" id="PF00460"/>
    </source>
</evidence>
<dbReference type="PANTHER" id="PTHR30435:SF19">
    <property type="entry name" value="FLAGELLAR BASAL-BODY ROD PROTEIN FLGG"/>
    <property type="match status" value="1"/>
</dbReference>
<organism evidence="6 7">
    <name type="scientific">Litorimonas taeanensis</name>
    <dbReference type="NCBI Taxonomy" id="568099"/>
    <lineage>
        <taxon>Bacteria</taxon>
        <taxon>Pseudomonadati</taxon>
        <taxon>Pseudomonadota</taxon>
        <taxon>Alphaproteobacteria</taxon>
        <taxon>Maricaulales</taxon>
        <taxon>Robiginitomaculaceae</taxon>
    </lineage>
</organism>
<gene>
    <name evidence="6" type="ORF">DES40_1479</name>
</gene>
<comment type="subcellular location">
    <subcellularLocation>
        <location evidence="1">Bacterial flagellum basal body</location>
    </subcellularLocation>
</comment>
<feature type="domain" description="Flagellar basal-body/hook protein C-terminal" evidence="5">
    <location>
        <begin position="84"/>
        <end position="128"/>
    </location>
</feature>
<reference evidence="6 7" key="1">
    <citation type="submission" date="2018-10" db="EMBL/GenBank/DDBJ databases">
        <title>Genomic Encyclopedia of Type Strains, Phase IV (KMG-IV): sequencing the most valuable type-strain genomes for metagenomic binning, comparative biology and taxonomic classification.</title>
        <authorList>
            <person name="Goeker M."/>
        </authorList>
    </citation>
    <scope>NUCLEOTIDE SEQUENCE [LARGE SCALE GENOMIC DNA]</scope>
    <source>
        <strain evidence="6 7">DSM 22008</strain>
    </source>
</reference>
<evidence type="ECO:0000313" key="6">
    <source>
        <dbReference type="EMBL" id="RKQ72142.1"/>
    </source>
</evidence>
<proteinExistence type="inferred from homology"/>
<dbReference type="GO" id="GO:0009425">
    <property type="term" value="C:bacterial-type flagellum basal body"/>
    <property type="evidence" value="ECO:0007669"/>
    <property type="project" value="UniProtKB-SubCell"/>
</dbReference>
<name>A0A420WMJ9_9PROT</name>
<accession>A0A420WMJ9</accession>
<comment type="similarity">
    <text evidence="2">Belongs to the flagella basal body rod proteins family.</text>
</comment>
<dbReference type="GO" id="GO:0071978">
    <property type="term" value="P:bacterial-type flagellum-dependent swarming motility"/>
    <property type="evidence" value="ECO:0007669"/>
    <property type="project" value="TreeGrafter"/>
</dbReference>
<keyword evidence="6" id="KW-0282">Flagellum</keyword>
<dbReference type="InterPro" id="IPR010930">
    <property type="entry name" value="Flg_bb/hook_C_dom"/>
</dbReference>
<dbReference type="PANTHER" id="PTHR30435">
    <property type="entry name" value="FLAGELLAR PROTEIN"/>
    <property type="match status" value="1"/>
</dbReference>